<dbReference type="AlphaFoldDB" id="X1DVT2"/>
<gene>
    <name evidence="1" type="ORF">S01H4_45603</name>
</gene>
<name>X1DVT2_9ZZZZ</name>
<comment type="caution">
    <text evidence="1">The sequence shown here is derived from an EMBL/GenBank/DDBJ whole genome shotgun (WGS) entry which is preliminary data.</text>
</comment>
<sequence>MQTLISQIEALLDGSLHTLVDNHAQTYANVLVEHFEPTTPIRSGRGLWCEYFIRYRQLP</sequence>
<protein>
    <submittedName>
        <fullName evidence="1">Uncharacterized protein</fullName>
    </submittedName>
</protein>
<dbReference type="EMBL" id="BART01025402">
    <property type="protein sequence ID" value="GAH00463.1"/>
    <property type="molecule type" value="Genomic_DNA"/>
</dbReference>
<reference evidence="1" key="1">
    <citation type="journal article" date="2014" name="Front. Microbiol.">
        <title>High frequency of phylogenetically diverse reductive dehalogenase-homologous genes in deep subseafloor sedimentary metagenomes.</title>
        <authorList>
            <person name="Kawai M."/>
            <person name="Futagami T."/>
            <person name="Toyoda A."/>
            <person name="Takaki Y."/>
            <person name="Nishi S."/>
            <person name="Hori S."/>
            <person name="Arai W."/>
            <person name="Tsubouchi T."/>
            <person name="Morono Y."/>
            <person name="Uchiyama I."/>
            <person name="Ito T."/>
            <person name="Fujiyama A."/>
            <person name="Inagaki F."/>
            <person name="Takami H."/>
        </authorList>
    </citation>
    <scope>NUCLEOTIDE SEQUENCE</scope>
    <source>
        <strain evidence="1">Expedition CK06-06</strain>
    </source>
</reference>
<proteinExistence type="predicted"/>
<organism evidence="1">
    <name type="scientific">marine sediment metagenome</name>
    <dbReference type="NCBI Taxonomy" id="412755"/>
    <lineage>
        <taxon>unclassified sequences</taxon>
        <taxon>metagenomes</taxon>
        <taxon>ecological metagenomes</taxon>
    </lineage>
</organism>
<accession>X1DVT2</accession>
<evidence type="ECO:0000313" key="1">
    <source>
        <dbReference type="EMBL" id="GAH00463.1"/>
    </source>
</evidence>